<proteinExistence type="predicted"/>
<feature type="transmembrane region" description="Helical" evidence="2">
    <location>
        <begin position="154"/>
        <end position="174"/>
    </location>
</feature>
<feature type="compositionally biased region" description="Polar residues" evidence="1">
    <location>
        <begin position="461"/>
        <end position="470"/>
    </location>
</feature>
<feature type="compositionally biased region" description="Polar residues" evidence="1">
    <location>
        <begin position="826"/>
        <end position="842"/>
    </location>
</feature>
<feature type="compositionally biased region" description="Polar residues" evidence="1">
    <location>
        <begin position="374"/>
        <end position="390"/>
    </location>
</feature>
<feature type="compositionally biased region" description="Basic residues" evidence="1">
    <location>
        <begin position="476"/>
        <end position="489"/>
    </location>
</feature>
<comment type="caution">
    <text evidence="3">The sequence shown here is derived from an EMBL/GenBank/DDBJ whole genome shotgun (WGS) entry which is preliminary data.</text>
</comment>
<dbReference type="Proteomes" id="UP000077684">
    <property type="component" value="Unassembled WGS sequence"/>
</dbReference>
<feature type="compositionally biased region" description="Basic and acidic residues" evidence="1">
    <location>
        <begin position="621"/>
        <end position="633"/>
    </location>
</feature>
<feature type="region of interest" description="Disordered" evidence="1">
    <location>
        <begin position="649"/>
        <end position="727"/>
    </location>
</feature>
<evidence type="ECO:0000256" key="1">
    <source>
        <dbReference type="SAM" id="MobiDB-lite"/>
    </source>
</evidence>
<feature type="transmembrane region" description="Helical" evidence="2">
    <location>
        <begin position="194"/>
        <end position="213"/>
    </location>
</feature>
<sequence length="972" mass="103292">MVVFFPGLSADVLPSDRINTAATILAAVGIGAILDQVLSSILCTSEGNRRPSTRSRFAVASIALSRVLALIVFTLYLVLFQGSWSIQRQCQSYVRGIVALSAVVSSLSFHALTLTLWQANVTSDVAADGTSAHSEGITEKSKPSKSRTTKTMPVLLYTLVFGHLAAGLGSTIAWRSTIQDSTSTCALSKSSALSAYSITALIFLLAFSIYFHIVRPFGNAQSQLLFRTSLPVQVKDFSQPDHEQSVSAQTYTKPVTKFRVLSRHRSASLPRARNYPSTSLSTNERTPYRQHKIIQVDQLKLLFKAWTSLIVVATAFIALLVLSAADGAGALAVVILPVVITICVSVNQQQLKDGGPLTQEGIIGPAGWRPHFPSTPTTVVGRPEQSTLKVSSIPFPGRFHESDESNPMSSTASNLQEAVEAPKSSSSAAHQGPDRIGSESTDANSLAGGTPSPVTDDSESTRQGEASGSQAPKACRILKRLHLSKKSVAPHRAQTPSDDSGSLTIGTDDEEQAQNTQDSAMDPALRPPENTLLASPMPGESLRPYIRRNNPRLSRPSVPSSPLADQASEIMSHAESSWSAARQAGPNFETADSRPSSYHSSADNLDLIKRGRPSLSPVRQHANESELEEGHPHNLDDIASQTVAEHHAGLGTASPGFSSMSSPHLDVSPRTVEDGRHKRLSRSSSYIEDGRSGLGSIEEIDPSPLSAPSLRSTPGGRLSKLPGSSSERLAALVRSSDSVRTHISADTFGKIDGTHTASPMSHISLPEAVQAAPGPSNQPLIPDESPQFGTLGGSAPNAEESIKIRTGSRARTNIVLAAIGAAVTNSVPMDSSTAPSSGASQHPKSEALEEQAPEMTRQMFYDALRSDYVLAAIGAAVTNTNFSNDQKSPDEESPEDQDTDTRPGSLGRLRSKSTGGDGNPLKMSRPSPKLAKLTPLDLRRAVGINSVVAQTPRTKARSGNKPWSGPAYGLRC</sequence>
<accession>A0A8X7MVJ3</accession>
<feature type="region of interest" description="Disordered" evidence="1">
    <location>
        <begin position="880"/>
        <end position="936"/>
    </location>
</feature>
<keyword evidence="2" id="KW-0812">Transmembrane</keyword>
<feature type="compositionally biased region" description="Low complexity" evidence="1">
    <location>
        <begin position="551"/>
        <end position="563"/>
    </location>
</feature>
<feature type="region of interest" description="Disordered" evidence="1">
    <location>
        <begin position="364"/>
        <end position="633"/>
    </location>
</feature>
<evidence type="ECO:0000313" key="4">
    <source>
        <dbReference type="Proteomes" id="UP000077684"/>
    </source>
</evidence>
<evidence type="ECO:0000256" key="2">
    <source>
        <dbReference type="SAM" id="Phobius"/>
    </source>
</evidence>
<gene>
    <name evidence="3" type="ORF">A4X06_0g3010</name>
</gene>
<evidence type="ECO:0000313" key="3">
    <source>
        <dbReference type="EMBL" id="KAE8249930.1"/>
    </source>
</evidence>
<feature type="region of interest" description="Disordered" evidence="1">
    <location>
        <begin position="951"/>
        <end position="972"/>
    </location>
</feature>
<protein>
    <submittedName>
        <fullName evidence="3">Uncharacterized protein</fullName>
    </submittedName>
</protein>
<name>A0A8X7MVJ3_9BASI</name>
<organism evidence="3 4">
    <name type="scientific">Tilletia controversa</name>
    <name type="common">dwarf bunt fungus</name>
    <dbReference type="NCBI Taxonomy" id="13291"/>
    <lineage>
        <taxon>Eukaryota</taxon>
        <taxon>Fungi</taxon>
        <taxon>Dikarya</taxon>
        <taxon>Basidiomycota</taxon>
        <taxon>Ustilaginomycotina</taxon>
        <taxon>Exobasidiomycetes</taxon>
        <taxon>Tilletiales</taxon>
        <taxon>Tilletiaceae</taxon>
        <taxon>Tilletia</taxon>
    </lineage>
</organism>
<feature type="region of interest" description="Disordered" evidence="1">
    <location>
        <begin position="826"/>
        <end position="851"/>
    </location>
</feature>
<reference evidence="3" key="1">
    <citation type="submission" date="2016-04" db="EMBL/GenBank/DDBJ databases">
        <authorList>
            <person name="Nguyen H.D."/>
            <person name="Samba Siva P."/>
            <person name="Cullis J."/>
            <person name="Levesque C.A."/>
            <person name="Hambleton S."/>
        </authorList>
    </citation>
    <scope>NUCLEOTIDE SEQUENCE</scope>
    <source>
        <strain evidence="3">DAOMC 236426</strain>
    </source>
</reference>
<keyword evidence="2" id="KW-0472">Membrane</keyword>
<reference evidence="3" key="2">
    <citation type="journal article" date="2019" name="IMA Fungus">
        <title>Genome sequencing and comparison of five Tilletia species to identify candidate genes for the detection of regulated species infecting wheat.</title>
        <authorList>
            <person name="Nguyen H.D.T."/>
            <person name="Sultana T."/>
            <person name="Kesanakurti P."/>
            <person name="Hambleton S."/>
        </authorList>
    </citation>
    <scope>NUCLEOTIDE SEQUENCE</scope>
    <source>
        <strain evidence="3">DAOMC 236426</strain>
    </source>
</reference>
<feature type="transmembrane region" description="Helical" evidence="2">
    <location>
        <begin position="20"/>
        <end position="45"/>
    </location>
</feature>
<keyword evidence="2" id="KW-1133">Transmembrane helix</keyword>
<feature type="transmembrane region" description="Helical" evidence="2">
    <location>
        <begin position="301"/>
        <end position="322"/>
    </location>
</feature>
<dbReference type="EMBL" id="LWDE02000256">
    <property type="protein sequence ID" value="KAE8249930.1"/>
    <property type="molecule type" value="Genomic_DNA"/>
</dbReference>
<feature type="compositionally biased region" description="Polar residues" evidence="1">
    <location>
        <begin position="405"/>
        <end position="416"/>
    </location>
</feature>
<feature type="transmembrane region" description="Helical" evidence="2">
    <location>
        <begin position="92"/>
        <end position="112"/>
    </location>
</feature>
<keyword evidence="4" id="KW-1185">Reference proteome</keyword>
<dbReference type="AlphaFoldDB" id="A0A8X7MVJ3"/>
<feature type="compositionally biased region" description="Polar residues" evidence="1">
    <location>
        <begin position="494"/>
        <end position="505"/>
    </location>
</feature>
<feature type="transmembrane region" description="Helical" evidence="2">
    <location>
        <begin position="57"/>
        <end position="80"/>
    </location>
</feature>
<feature type="compositionally biased region" description="Polar residues" evidence="1">
    <location>
        <begin position="593"/>
        <end position="603"/>
    </location>
</feature>